<reference evidence="1 2" key="1">
    <citation type="submission" date="2020-04" db="EMBL/GenBank/DDBJ databases">
        <title>Arthrobacter sp. nov.</title>
        <authorList>
            <person name="Liu S."/>
        </authorList>
    </citation>
    <scope>NUCLEOTIDE SEQUENCE [LARGE SCALE GENOMIC DNA]</scope>
    <source>
        <strain evidence="1 2">E918</strain>
    </source>
</reference>
<sequence length="61" mass="6522">MSLDRELLRMADDMDNAIAGTPEFIGPGGIRFNASEQLRSLVARYGTGTPSAQKAPDAPPF</sequence>
<dbReference type="Proteomes" id="UP000544090">
    <property type="component" value="Unassembled WGS sequence"/>
</dbReference>
<dbReference type="EMBL" id="JAAZSQ010000018">
    <property type="protein sequence ID" value="NKX55966.1"/>
    <property type="molecule type" value="Genomic_DNA"/>
</dbReference>
<evidence type="ECO:0000313" key="1">
    <source>
        <dbReference type="EMBL" id="NKX55966.1"/>
    </source>
</evidence>
<protein>
    <submittedName>
        <fullName evidence="1">Uncharacterized protein</fullName>
    </submittedName>
</protein>
<comment type="caution">
    <text evidence="1">The sequence shown here is derived from an EMBL/GenBank/DDBJ whole genome shotgun (WGS) entry which is preliminary data.</text>
</comment>
<gene>
    <name evidence="1" type="ORF">HGG74_15760</name>
</gene>
<organism evidence="1 2">
    <name type="scientific">Arthrobacter mobilis</name>
    <dbReference type="NCBI Taxonomy" id="2724944"/>
    <lineage>
        <taxon>Bacteria</taxon>
        <taxon>Bacillati</taxon>
        <taxon>Actinomycetota</taxon>
        <taxon>Actinomycetes</taxon>
        <taxon>Micrococcales</taxon>
        <taxon>Micrococcaceae</taxon>
        <taxon>Arthrobacter</taxon>
    </lineage>
</organism>
<keyword evidence="2" id="KW-1185">Reference proteome</keyword>
<name>A0A7X6HFB1_9MICC</name>
<dbReference type="RefSeq" id="WP_168487880.1">
    <property type="nucleotide sequence ID" value="NZ_JAAZSQ010000018.1"/>
</dbReference>
<dbReference type="AlphaFoldDB" id="A0A7X6HFB1"/>
<accession>A0A7X6HFB1</accession>
<proteinExistence type="predicted"/>
<evidence type="ECO:0000313" key="2">
    <source>
        <dbReference type="Proteomes" id="UP000544090"/>
    </source>
</evidence>